<proteinExistence type="inferred from homology"/>
<dbReference type="AlphaFoldDB" id="A0AAN0T9B2"/>
<evidence type="ECO:0000256" key="3">
    <source>
        <dbReference type="RuleBase" id="RU361235"/>
    </source>
</evidence>
<protein>
    <recommendedName>
        <fullName evidence="3">Carboxylic ester hydrolase</fullName>
        <ecNumber evidence="3">3.1.1.-</ecNumber>
    </recommendedName>
</protein>
<dbReference type="InterPro" id="IPR019826">
    <property type="entry name" value="Carboxylesterase_B_AS"/>
</dbReference>
<accession>A0AAN0T9B2</accession>
<dbReference type="Gene3D" id="3.40.50.1820">
    <property type="entry name" value="alpha/beta hydrolase"/>
    <property type="match status" value="1"/>
</dbReference>
<comment type="similarity">
    <text evidence="1 3">Belongs to the type-B carboxylesterase/lipase family.</text>
</comment>
<feature type="domain" description="Carboxylesterase type B" evidence="4">
    <location>
        <begin position="3"/>
        <end position="487"/>
    </location>
</feature>
<dbReference type="PANTHER" id="PTHR11559">
    <property type="entry name" value="CARBOXYLESTERASE"/>
    <property type="match status" value="1"/>
</dbReference>
<dbReference type="InterPro" id="IPR029058">
    <property type="entry name" value="AB_hydrolase_fold"/>
</dbReference>
<organism evidence="5 6">
    <name type="scientific">Heyndrickxia coagulans</name>
    <name type="common">Weizmannia coagulans</name>
    <dbReference type="NCBI Taxonomy" id="1398"/>
    <lineage>
        <taxon>Bacteria</taxon>
        <taxon>Bacillati</taxon>
        <taxon>Bacillota</taxon>
        <taxon>Bacilli</taxon>
        <taxon>Bacillales</taxon>
        <taxon>Bacillaceae</taxon>
        <taxon>Heyndrickxia</taxon>
    </lineage>
</organism>
<evidence type="ECO:0000313" key="6">
    <source>
        <dbReference type="Proteomes" id="UP000032024"/>
    </source>
</evidence>
<dbReference type="Proteomes" id="UP000032024">
    <property type="component" value="Chromosome"/>
</dbReference>
<dbReference type="PROSITE" id="PS00122">
    <property type="entry name" value="CARBOXYLESTERASE_B_1"/>
    <property type="match status" value="1"/>
</dbReference>
<dbReference type="SUPFAM" id="SSF53474">
    <property type="entry name" value="alpha/beta-Hydrolases"/>
    <property type="match status" value="1"/>
</dbReference>
<dbReference type="GO" id="GO:0016787">
    <property type="term" value="F:hydrolase activity"/>
    <property type="evidence" value="ECO:0007669"/>
    <property type="project" value="UniProtKB-KW"/>
</dbReference>
<gene>
    <name evidence="5" type="ORF">SB48_HM08orf05605</name>
</gene>
<dbReference type="EC" id="3.1.1.-" evidence="3"/>
<name>A0AAN0T9B2_HEYCO</name>
<evidence type="ECO:0000256" key="1">
    <source>
        <dbReference type="ARBA" id="ARBA00005964"/>
    </source>
</evidence>
<evidence type="ECO:0000259" key="4">
    <source>
        <dbReference type="Pfam" id="PF00135"/>
    </source>
</evidence>
<dbReference type="InterPro" id="IPR002018">
    <property type="entry name" value="CarbesteraseB"/>
</dbReference>
<dbReference type="RefSeq" id="WP_035182471.1">
    <property type="nucleotide sequence ID" value="NZ_CP010525.1"/>
</dbReference>
<keyword evidence="6" id="KW-1185">Reference proteome</keyword>
<sequence length="492" mass="54088">MKTAIVETVFGKARGYEEKGVQIWKGIPYAKPPIGPLRFRPPELPEPWAGVKDCTQFGPIAWQPPVELMDFLGNPAENMDEDCLNLNIWTPGADGERRPVMVWIHGGAFANGAGSAPSYDGSAFAKNGDVVVVTINYRLGALGFLYLGEMGGEKYEASGNCGILDQIAALKWVKENIAAFGGDPDCVTIFGESAGAMSVAALLSSPAASGLFHKAILESGAANFTATPERAAKNTRRILETLGLEKKDVAKLAEVPAKNLAEAVNSLPFMSLLPVTDGIVLPEHPERALENAAKDIPVLIGTNKDEYRLFTVFDPVWKRQDPKEMQDVFQKTFAKYWDALSAKITDPSAFTQELYDRIMTYFVFTGPALKLADTRAQTGEKVWMYQFDWESPVYNGTLKACHALEIPFVWHTLEQPGTENLTGNAPGRHALADRMHQAWIAFAQNGDPNCSLLPEWPPYNTRQRPAMIFGQDCRVEKDPHQAERALWGGLGE</sequence>
<keyword evidence="2 3" id="KW-0378">Hydrolase</keyword>
<dbReference type="InterPro" id="IPR050309">
    <property type="entry name" value="Type-B_Carboxylest/Lipase"/>
</dbReference>
<evidence type="ECO:0000256" key="2">
    <source>
        <dbReference type="ARBA" id="ARBA00022801"/>
    </source>
</evidence>
<dbReference type="EMBL" id="CP010525">
    <property type="protein sequence ID" value="AJO24304.1"/>
    <property type="molecule type" value="Genomic_DNA"/>
</dbReference>
<evidence type="ECO:0000313" key="5">
    <source>
        <dbReference type="EMBL" id="AJO24304.1"/>
    </source>
</evidence>
<dbReference type="Pfam" id="PF00135">
    <property type="entry name" value="COesterase"/>
    <property type="match status" value="1"/>
</dbReference>
<reference evidence="6" key="1">
    <citation type="submission" date="2015-01" db="EMBL/GenBank/DDBJ databases">
        <title>Comparative genome analysis of Bacillus coagulans HM-08, Clostridium butyricum HM-68, Bacillus subtilis HM-66 and Bacillus paralicheniformis BL-09.</title>
        <authorList>
            <person name="Zhang H."/>
        </authorList>
    </citation>
    <scope>NUCLEOTIDE SEQUENCE [LARGE SCALE GENOMIC DNA]</scope>
    <source>
        <strain evidence="6">HM-08</strain>
    </source>
</reference>